<accession>A0A5Q0H422</accession>
<dbReference type="Pfam" id="PF12680">
    <property type="entry name" value="SnoaL_2"/>
    <property type="match status" value="1"/>
</dbReference>
<keyword evidence="3" id="KW-1185">Reference proteome</keyword>
<dbReference type="InterPro" id="IPR032710">
    <property type="entry name" value="NTF2-like_dom_sf"/>
</dbReference>
<gene>
    <name evidence="2" type="ORF">EKG83_29430</name>
</gene>
<evidence type="ECO:0000259" key="1">
    <source>
        <dbReference type="Pfam" id="PF12680"/>
    </source>
</evidence>
<dbReference type="EMBL" id="CP034550">
    <property type="protein sequence ID" value="QFZ20961.1"/>
    <property type="molecule type" value="Genomic_DNA"/>
</dbReference>
<dbReference type="RefSeq" id="WP_033430161.1">
    <property type="nucleotide sequence ID" value="NZ_CP034550.1"/>
</dbReference>
<dbReference type="Gene3D" id="3.10.450.50">
    <property type="match status" value="1"/>
</dbReference>
<dbReference type="KEGG" id="ssyi:EKG83_29430"/>
<evidence type="ECO:0000313" key="2">
    <source>
        <dbReference type="EMBL" id="QFZ20961.1"/>
    </source>
</evidence>
<sequence length="136" mass="15781">MNSERNVATMRRYFELLSRKDFDGWLDLWADDGVQFIPYHDNVLPPEVRGKAELGRLYREIHESYSSMVFTNVDIHAVHGADRVFARWHPVGQLLAGGEYENDSIGLFDFDADGKIVRYTEWFSPLGFSDSFEVTR</sequence>
<feature type="domain" description="SnoaL-like" evidence="1">
    <location>
        <begin position="11"/>
        <end position="119"/>
    </location>
</feature>
<reference evidence="3" key="1">
    <citation type="journal article" date="2021" name="Curr. Microbiol.">
        <title>Complete genome of nocamycin-producing strain Saccharothrix syringae NRRL B-16468 reveals the biosynthetic potential for secondary metabolites.</title>
        <authorList>
            <person name="Mo X."/>
            <person name="Yang S."/>
        </authorList>
    </citation>
    <scope>NUCLEOTIDE SEQUENCE [LARGE SCALE GENOMIC DNA]</scope>
    <source>
        <strain evidence="3">ATCC 51364 / DSM 43886 / JCM 6844 / KCTC 9398 / NBRC 14523 / NRRL B-16468 / INA 2240</strain>
    </source>
</reference>
<dbReference type="InterPro" id="IPR037401">
    <property type="entry name" value="SnoaL-like"/>
</dbReference>
<organism evidence="2 3">
    <name type="scientific">Saccharothrix syringae</name>
    <name type="common">Nocardiopsis syringae</name>
    <dbReference type="NCBI Taxonomy" id="103733"/>
    <lineage>
        <taxon>Bacteria</taxon>
        <taxon>Bacillati</taxon>
        <taxon>Actinomycetota</taxon>
        <taxon>Actinomycetes</taxon>
        <taxon>Pseudonocardiales</taxon>
        <taxon>Pseudonocardiaceae</taxon>
        <taxon>Saccharothrix</taxon>
    </lineage>
</organism>
<dbReference type="SUPFAM" id="SSF54427">
    <property type="entry name" value="NTF2-like"/>
    <property type="match status" value="1"/>
</dbReference>
<proteinExistence type="predicted"/>
<protein>
    <submittedName>
        <fullName evidence="2">Nuclear transport factor 2 family protein</fullName>
    </submittedName>
</protein>
<evidence type="ECO:0000313" key="3">
    <source>
        <dbReference type="Proteomes" id="UP000325787"/>
    </source>
</evidence>
<name>A0A5Q0H422_SACSY</name>
<dbReference type="Proteomes" id="UP000325787">
    <property type="component" value="Chromosome"/>
</dbReference>
<dbReference type="AlphaFoldDB" id="A0A5Q0H422"/>
<dbReference type="OrthoDB" id="3681559at2"/>